<accession>U5CSK4</accession>
<dbReference type="Gramene" id="ERN16226">
    <property type="protein sequence ID" value="ERN16226"/>
    <property type="gene ID" value="AMTR_s00063p00082020"/>
</dbReference>
<reference evidence="2" key="1">
    <citation type="journal article" date="2013" name="Science">
        <title>The Amborella genome and the evolution of flowering plants.</title>
        <authorList>
            <consortium name="Amborella Genome Project"/>
        </authorList>
    </citation>
    <scope>NUCLEOTIDE SEQUENCE [LARGE SCALE GENOMIC DNA]</scope>
</reference>
<organism evidence="1 2">
    <name type="scientific">Amborella trichopoda</name>
    <dbReference type="NCBI Taxonomy" id="13333"/>
    <lineage>
        <taxon>Eukaryota</taxon>
        <taxon>Viridiplantae</taxon>
        <taxon>Streptophyta</taxon>
        <taxon>Embryophyta</taxon>
        <taxon>Tracheophyta</taxon>
        <taxon>Spermatophyta</taxon>
        <taxon>Magnoliopsida</taxon>
        <taxon>Amborellales</taxon>
        <taxon>Amborellaceae</taxon>
        <taxon>Amborella</taxon>
    </lineage>
</organism>
<proteinExistence type="predicted"/>
<dbReference type="EMBL" id="KI392467">
    <property type="protein sequence ID" value="ERN16226.1"/>
    <property type="molecule type" value="Genomic_DNA"/>
</dbReference>
<dbReference type="HOGENOM" id="CLU_3002578_0_0_1"/>
<evidence type="ECO:0000313" key="1">
    <source>
        <dbReference type="EMBL" id="ERN16226.1"/>
    </source>
</evidence>
<name>U5CSK4_AMBTC</name>
<sequence length="57" mass="6342">MRFGFSVRMKNDPRNKFLSVRKPGTTRGIRKVPAAAVPQDLLLPDPIVISHGPYVVP</sequence>
<dbReference type="AlphaFoldDB" id="U5CSK4"/>
<protein>
    <submittedName>
        <fullName evidence="1">Uncharacterized protein</fullName>
    </submittedName>
</protein>
<dbReference type="Proteomes" id="UP000017836">
    <property type="component" value="Unassembled WGS sequence"/>
</dbReference>
<feature type="non-terminal residue" evidence="1">
    <location>
        <position position="57"/>
    </location>
</feature>
<evidence type="ECO:0000313" key="2">
    <source>
        <dbReference type="Proteomes" id="UP000017836"/>
    </source>
</evidence>
<keyword evidence="2" id="KW-1185">Reference proteome</keyword>
<gene>
    <name evidence="1" type="ORF">AMTR_s00063p00082020</name>
</gene>